<dbReference type="PANTHER" id="PTHR19431">
    <property type="entry name" value="60S RIBOSOMAL PROTEIN L4"/>
    <property type="match status" value="1"/>
</dbReference>
<dbReference type="Gene3D" id="3.40.1370.10">
    <property type="match status" value="1"/>
</dbReference>
<dbReference type="GO" id="GO:0003735">
    <property type="term" value="F:structural constituent of ribosome"/>
    <property type="evidence" value="ECO:0007669"/>
    <property type="project" value="InterPro"/>
</dbReference>
<reference evidence="4" key="1">
    <citation type="journal article" date="2014" name="Genome Biol. Evol.">
        <title>Pangenome evidence for extensive interdomain horizontal transfer affecting lineage core and shell genes in uncultured planktonic thaumarchaeota and euryarchaeota.</title>
        <authorList>
            <person name="Deschamps P."/>
            <person name="Zivanovic Y."/>
            <person name="Moreira D."/>
            <person name="Rodriguez-Valera F."/>
            <person name="Lopez-Garcia P."/>
        </authorList>
    </citation>
    <scope>NUCLEOTIDE SEQUENCE</scope>
</reference>
<sequence>MSAISASMNREFVINRGHRIDNLLNLPLIVIDDIESMNRTKDIRLTLINLGLSNELERLSDVRLRSGKSRLRGRSRKIKKGPLIVCSNDLGIGDACENLLGVDLVNAKNLNVSDLAPGTEAGRLVVWTKSSFSNLSSNILKAVEINAS</sequence>
<evidence type="ECO:0000256" key="3">
    <source>
        <dbReference type="ARBA" id="ARBA00023274"/>
    </source>
</evidence>
<accession>A0A075FV53</accession>
<dbReference type="GO" id="GO:1990904">
    <property type="term" value="C:ribonucleoprotein complex"/>
    <property type="evidence" value="ECO:0007669"/>
    <property type="project" value="UniProtKB-KW"/>
</dbReference>
<proteinExistence type="inferred from homology"/>
<dbReference type="InterPro" id="IPR045240">
    <property type="entry name" value="Ribosomal_uL4_euk/arch"/>
</dbReference>
<keyword evidence="2" id="KW-0689">Ribosomal protein</keyword>
<evidence type="ECO:0000256" key="2">
    <source>
        <dbReference type="ARBA" id="ARBA00022980"/>
    </source>
</evidence>
<name>A0A075FV53_9ARCH</name>
<dbReference type="SUPFAM" id="SSF52166">
    <property type="entry name" value="Ribosomal protein L4"/>
    <property type="match status" value="1"/>
</dbReference>
<evidence type="ECO:0000256" key="1">
    <source>
        <dbReference type="ARBA" id="ARBA00010528"/>
    </source>
</evidence>
<protein>
    <submittedName>
        <fullName evidence="4">60S ribosomal subunit protein L4/L1 (RP-L4e, RPL4)</fullName>
    </submittedName>
</protein>
<dbReference type="InterPro" id="IPR002136">
    <property type="entry name" value="Ribosomal_uL4"/>
</dbReference>
<evidence type="ECO:0000313" key="4">
    <source>
        <dbReference type="EMBL" id="AIE93341.1"/>
    </source>
</evidence>
<dbReference type="GO" id="GO:0006412">
    <property type="term" value="P:translation"/>
    <property type="evidence" value="ECO:0007669"/>
    <property type="project" value="InterPro"/>
</dbReference>
<dbReference type="GO" id="GO:0005840">
    <property type="term" value="C:ribosome"/>
    <property type="evidence" value="ECO:0007669"/>
    <property type="project" value="UniProtKB-KW"/>
</dbReference>
<comment type="similarity">
    <text evidence="1">Belongs to the universal ribosomal protein uL4 family.</text>
</comment>
<dbReference type="Pfam" id="PF00573">
    <property type="entry name" value="Ribosomal_L4"/>
    <property type="match status" value="1"/>
</dbReference>
<keyword evidence="3" id="KW-0687">Ribonucleoprotein</keyword>
<dbReference type="AlphaFoldDB" id="A0A075FV53"/>
<dbReference type="EMBL" id="KF900391">
    <property type="protein sequence ID" value="AIE93341.1"/>
    <property type="molecule type" value="Genomic_DNA"/>
</dbReference>
<dbReference type="InterPro" id="IPR023574">
    <property type="entry name" value="Ribosomal_uL4_dom_sf"/>
</dbReference>
<gene>
    <name evidence="4" type="primary">RP-L4e</name>
    <name evidence="4" type="synonym">RPL4</name>
</gene>
<organism evidence="4">
    <name type="scientific">uncultured marine thaumarchaeote AD1000_33_G09</name>
    <dbReference type="NCBI Taxonomy" id="1455909"/>
    <lineage>
        <taxon>Archaea</taxon>
        <taxon>Nitrososphaerota</taxon>
        <taxon>environmental samples</taxon>
    </lineage>
</organism>